<keyword evidence="1" id="KW-1133">Transmembrane helix</keyword>
<dbReference type="InterPro" id="IPR025461">
    <property type="entry name" value="ABA4-like"/>
</dbReference>
<dbReference type="PANTHER" id="PTHR34543">
    <property type="entry name" value="PROTEIN ABA DEFICIENT 4, CHLOROPLASTIC"/>
    <property type="match status" value="1"/>
</dbReference>
<keyword evidence="1" id="KW-0472">Membrane</keyword>
<feature type="transmembrane region" description="Helical" evidence="1">
    <location>
        <begin position="91"/>
        <end position="111"/>
    </location>
</feature>
<dbReference type="Pfam" id="PF14108">
    <property type="entry name" value="ABA4-like"/>
    <property type="match status" value="1"/>
</dbReference>
<feature type="transmembrane region" description="Helical" evidence="1">
    <location>
        <begin position="39"/>
        <end position="60"/>
    </location>
</feature>
<organism evidence="2">
    <name type="scientific">marine metagenome</name>
    <dbReference type="NCBI Taxonomy" id="408172"/>
    <lineage>
        <taxon>unclassified sequences</taxon>
        <taxon>metagenomes</taxon>
        <taxon>ecological metagenomes</taxon>
    </lineage>
</organism>
<name>A0A382MZM5_9ZZZZ</name>
<protein>
    <recommendedName>
        <fullName evidence="3">DUF4281 domain-containing protein</fullName>
    </recommendedName>
</protein>
<dbReference type="AlphaFoldDB" id="A0A382MZM5"/>
<gene>
    <name evidence="2" type="ORF">METZ01_LOCUS307070</name>
</gene>
<evidence type="ECO:0000256" key="1">
    <source>
        <dbReference type="SAM" id="Phobius"/>
    </source>
</evidence>
<evidence type="ECO:0000313" key="2">
    <source>
        <dbReference type="EMBL" id="SVC54216.1"/>
    </source>
</evidence>
<evidence type="ECO:0008006" key="3">
    <source>
        <dbReference type="Google" id="ProtNLM"/>
    </source>
</evidence>
<dbReference type="EMBL" id="UINC01096929">
    <property type="protein sequence ID" value="SVC54216.1"/>
    <property type="molecule type" value="Genomic_DNA"/>
</dbReference>
<proteinExistence type="predicted"/>
<feature type="transmembrane region" description="Helical" evidence="1">
    <location>
        <begin position="123"/>
        <end position="145"/>
    </location>
</feature>
<sequence length="157" mass="18867">MIEQISAFFTIEMIYLWLNLGVLPFWFILIFFPRSKICNFFVISIFPFVILGVIYIYLIYDFFVSGYNFLWNFNLYLGLDELRSLLTDTSFLIIFWLHFIAINLFCGNWIVSDSQKFMISKILIFFPLIITYFIGPVGILIYWLIRIFFAKRISLYD</sequence>
<accession>A0A382MZM5</accession>
<reference evidence="2" key="1">
    <citation type="submission" date="2018-05" db="EMBL/GenBank/DDBJ databases">
        <authorList>
            <person name="Lanie J.A."/>
            <person name="Ng W.-L."/>
            <person name="Kazmierczak K.M."/>
            <person name="Andrzejewski T.M."/>
            <person name="Davidsen T.M."/>
            <person name="Wayne K.J."/>
            <person name="Tettelin H."/>
            <person name="Glass J.I."/>
            <person name="Rusch D."/>
            <person name="Podicherti R."/>
            <person name="Tsui H.-C.T."/>
            <person name="Winkler M.E."/>
        </authorList>
    </citation>
    <scope>NUCLEOTIDE SEQUENCE</scope>
</reference>
<feature type="transmembrane region" description="Helical" evidence="1">
    <location>
        <begin position="14"/>
        <end position="32"/>
    </location>
</feature>
<keyword evidence="1" id="KW-0812">Transmembrane</keyword>
<dbReference type="PANTHER" id="PTHR34543:SF1">
    <property type="entry name" value="PROTEIN ABA DEFICIENT 4, CHLOROPLASTIC"/>
    <property type="match status" value="1"/>
</dbReference>